<dbReference type="InterPro" id="IPR032710">
    <property type="entry name" value="NTF2-like_dom_sf"/>
</dbReference>
<reference evidence="2" key="1">
    <citation type="submission" date="2021-03" db="EMBL/GenBank/DDBJ databases">
        <authorList>
            <person name="Kanchanasin P."/>
            <person name="Saeng-In P."/>
            <person name="Phongsopitanun W."/>
            <person name="Yuki M."/>
            <person name="Kudo T."/>
            <person name="Ohkuma M."/>
            <person name="Tanasupawat S."/>
        </authorList>
    </citation>
    <scope>NUCLEOTIDE SEQUENCE</scope>
    <source>
        <strain evidence="2">GKU 128</strain>
    </source>
</reference>
<comment type="caution">
    <text evidence="2">The sequence shown here is derived from an EMBL/GenBank/DDBJ whole genome shotgun (WGS) entry which is preliminary data.</text>
</comment>
<sequence length="153" mass="17485">MTSSVSETTVEQIQQFVADWYVALDRHVPYAEVVRYLDEDGIRFVFPETTVSTVDGLKQWYDTVTNRFFDEAHRVDRADVRFAGDVTGEAAADVHVVVNWQTSVWNPPEPRSARLEYESDQSWQVSIGADGRPRIRSYTVNNLVPQGDTPELF</sequence>
<keyword evidence="3" id="KW-1185">Reference proteome</keyword>
<dbReference type="InterPro" id="IPR037401">
    <property type="entry name" value="SnoaL-like"/>
</dbReference>
<feature type="domain" description="SnoaL-like" evidence="1">
    <location>
        <begin position="10"/>
        <end position="98"/>
    </location>
</feature>
<protein>
    <recommendedName>
        <fullName evidence="1">SnoaL-like domain-containing protein</fullName>
    </recommendedName>
</protein>
<evidence type="ECO:0000313" key="2">
    <source>
        <dbReference type="EMBL" id="MBO2448753.1"/>
    </source>
</evidence>
<dbReference type="Proteomes" id="UP000669179">
    <property type="component" value="Unassembled WGS sequence"/>
</dbReference>
<dbReference type="EMBL" id="JAGEOJ010000006">
    <property type="protein sequence ID" value="MBO2448753.1"/>
    <property type="molecule type" value="Genomic_DNA"/>
</dbReference>
<dbReference type="AlphaFoldDB" id="A0A939PAB3"/>
<dbReference type="SUPFAM" id="SSF54427">
    <property type="entry name" value="NTF2-like"/>
    <property type="match status" value="1"/>
</dbReference>
<evidence type="ECO:0000313" key="3">
    <source>
        <dbReference type="Proteomes" id="UP000669179"/>
    </source>
</evidence>
<organism evidence="2 3">
    <name type="scientific">Actinomadura barringtoniae</name>
    <dbReference type="NCBI Taxonomy" id="1427535"/>
    <lineage>
        <taxon>Bacteria</taxon>
        <taxon>Bacillati</taxon>
        <taxon>Actinomycetota</taxon>
        <taxon>Actinomycetes</taxon>
        <taxon>Streptosporangiales</taxon>
        <taxon>Thermomonosporaceae</taxon>
        <taxon>Actinomadura</taxon>
    </lineage>
</organism>
<dbReference type="RefSeq" id="WP_208256414.1">
    <property type="nucleotide sequence ID" value="NZ_JAGEOJ010000006.1"/>
</dbReference>
<accession>A0A939PAB3</accession>
<evidence type="ECO:0000259" key="1">
    <source>
        <dbReference type="Pfam" id="PF13577"/>
    </source>
</evidence>
<proteinExistence type="predicted"/>
<gene>
    <name evidence="2" type="ORF">J4573_16745</name>
</gene>
<name>A0A939PAB3_9ACTN</name>
<dbReference type="Pfam" id="PF13577">
    <property type="entry name" value="SnoaL_4"/>
    <property type="match status" value="1"/>
</dbReference>